<feature type="compositionally biased region" description="Polar residues" evidence="9">
    <location>
        <begin position="714"/>
        <end position="731"/>
    </location>
</feature>
<reference evidence="11 12" key="1">
    <citation type="journal article" date="2018" name="Genome Biol. Evol.">
        <title>Multiple Roots of Fruiting Body Formation in Amoebozoa.</title>
        <authorList>
            <person name="Hillmann F."/>
            <person name="Forbes G."/>
            <person name="Novohradska S."/>
            <person name="Ferling I."/>
            <person name="Riege K."/>
            <person name="Groth M."/>
            <person name="Westermann M."/>
            <person name="Marz M."/>
            <person name="Spaller T."/>
            <person name="Winckler T."/>
            <person name="Schaap P."/>
            <person name="Glockner G."/>
        </authorList>
    </citation>
    <scope>NUCLEOTIDE SEQUENCE [LARGE SCALE GENOMIC DNA]</scope>
    <source>
        <strain evidence="11 12">Jena</strain>
    </source>
</reference>
<dbReference type="InterPro" id="IPR036034">
    <property type="entry name" value="PDZ_sf"/>
</dbReference>
<feature type="compositionally biased region" description="Low complexity" evidence="9">
    <location>
        <begin position="818"/>
        <end position="829"/>
    </location>
</feature>
<sequence length="934" mass="103722">MLRITTHVTGLLRAPRAVSLCPNNITRTGARDIARCTSVKTRSTVTRPLLFPIRWHSTATKVPESEPTIAGPHIDVEAAPPKAFEGPKLDAIVKVFATITQPNHFLPWQMKASRDSTGSGFVIRDKGGKLRILTNAHVVADQTFVTVRKFGNDSRRYICNIVAVGHDCDIAMLDVEDSAFWDGIKPLEFGTLPELQEMVNVIGFPTGGDNISVTQGVVSRIELQPYVHGATQLLSVQIDAAINSGNSGGPVLKNGKVVGIAFQSMPSGENIGFIIPHSIVDHFLEDTHRAGVSGFGSFGLLCQPLENPAIRKYLGMKHNQTGVMVTSVSKACTENRERIKDGDVVLSIDGVKVANDATIQFRHRGERITFEYHLMSKHIGDTCRLDILREGKEMTVEAIIMPRKHLVPVHIHDTRPSYFVYGGLVFIRLTQPYLHEYGDDWFNTSPRRLCYRALHGEIKGPQHEVVVLSHILVDQINFGYNHMTNQEVKTFNGVEVENLKHLVKLVDGNKEEFAKFTMKNSSVIILDRKKVDYASSGILRKHVVPSSRSADLIESMTLPIVVRSYSAAAKKRESDMNVEKEHCITCGKTVYVSEKLSADGKVFHKSCFRCTHCNNILKLGSYASMDGVFYCKPHFKQLFASKGNYSEGFGKLKPQHEFEASKGIVRETPAEQPKPQPKPAPAAEPSSASASAEKEEIPRSSTSVSDLLKKHQSSIEQSTKPVVSSPDTSSIPKEGETKSDNGDGHEHSETPAKEEHEAHEKTESKTEEHEHKEEHHEEHKEHHEEHKEEHKEEPKKEEPKKEEPKKEEPKKEEPKEVASPSTSAPAKSTLVKSPSATSGGTTVKAGGNKCKVCGKTVYTMEELKVEGETFHKTCLRCTHCNNTLKLGNYASMDGVFYCKPHFKQLFASKGNYSEGFGKLKPQHEFEANKKETTN</sequence>
<evidence type="ECO:0000313" key="11">
    <source>
        <dbReference type="EMBL" id="PRP88078.1"/>
    </source>
</evidence>
<dbReference type="PANTHER" id="PTHR45980:SF9">
    <property type="entry name" value="PROTEASE DO-LIKE 10, MITOCHONDRIAL-RELATED"/>
    <property type="match status" value="1"/>
</dbReference>
<organism evidence="11 12">
    <name type="scientific">Planoprotostelium fungivorum</name>
    <dbReference type="NCBI Taxonomy" id="1890364"/>
    <lineage>
        <taxon>Eukaryota</taxon>
        <taxon>Amoebozoa</taxon>
        <taxon>Evosea</taxon>
        <taxon>Variosea</taxon>
        <taxon>Cavosteliida</taxon>
        <taxon>Cavosteliaceae</taxon>
        <taxon>Planoprotostelium</taxon>
    </lineage>
</organism>
<dbReference type="AlphaFoldDB" id="A0A2P6NW29"/>
<dbReference type="InterPro" id="IPR001781">
    <property type="entry name" value="Znf_LIM"/>
</dbReference>
<name>A0A2P6NW29_9EUKA</name>
<dbReference type="GO" id="GO:0006508">
    <property type="term" value="P:proteolysis"/>
    <property type="evidence" value="ECO:0007669"/>
    <property type="project" value="UniProtKB-KW"/>
</dbReference>
<evidence type="ECO:0000259" key="10">
    <source>
        <dbReference type="PROSITE" id="PS50023"/>
    </source>
</evidence>
<feature type="compositionally biased region" description="Polar residues" evidence="9">
    <location>
        <begin position="830"/>
        <end position="841"/>
    </location>
</feature>
<dbReference type="Pfam" id="PF00412">
    <property type="entry name" value="LIM"/>
    <property type="match status" value="2"/>
</dbReference>
<keyword evidence="6 8" id="KW-0862">Zinc</keyword>
<evidence type="ECO:0000256" key="2">
    <source>
        <dbReference type="ARBA" id="ARBA00022670"/>
    </source>
</evidence>
<dbReference type="SMART" id="SM00132">
    <property type="entry name" value="LIM"/>
    <property type="match status" value="2"/>
</dbReference>
<comment type="similarity">
    <text evidence="1">Belongs to the peptidase S1C family.</text>
</comment>
<dbReference type="GO" id="GO:0004252">
    <property type="term" value="F:serine-type endopeptidase activity"/>
    <property type="evidence" value="ECO:0007669"/>
    <property type="project" value="InterPro"/>
</dbReference>
<dbReference type="STRING" id="1890364.A0A2P6NW29"/>
<dbReference type="FunFam" id="2.10.110.10:FF:000002">
    <property type="entry name" value="LIM domain and actin-binding 1"/>
    <property type="match status" value="2"/>
</dbReference>
<dbReference type="PANTHER" id="PTHR45980">
    <property type="match status" value="1"/>
</dbReference>
<dbReference type="SUPFAM" id="SSF57716">
    <property type="entry name" value="Glucocorticoid receptor-like (DNA-binding domain)"/>
    <property type="match status" value="4"/>
</dbReference>
<evidence type="ECO:0000256" key="5">
    <source>
        <dbReference type="ARBA" id="ARBA00022825"/>
    </source>
</evidence>
<dbReference type="EMBL" id="MDYQ01000014">
    <property type="protein sequence ID" value="PRP88078.1"/>
    <property type="molecule type" value="Genomic_DNA"/>
</dbReference>
<protein>
    <recommendedName>
        <fullName evidence="10">LIM zinc-binding domain-containing protein</fullName>
    </recommendedName>
</protein>
<dbReference type="Gene3D" id="2.40.10.120">
    <property type="match status" value="1"/>
</dbReference>
<dbReference type="InterPro" id="IPR041517">
    <property type="entry name" value="DEGP_PDZ"/>
</dbReference>
<dbReference type="Pfam" id="PF17815">
    <property type="entry name" value="PDZ_3"/>
    <property type="match status" value="1"/>
</dbReference>
<feature type="domain" description="LIM zinc-binding" evidence="10">
    <location>
        <begin position="848"/>
        <end position="908"/>
    </location>
</feature>
<evidence type="ECO:0000256" key="1">
    <source>
        <dbReference type="ARBA" id="ARBA00010541"/>
    </source>
</evidence>
<feature type="compositionally biased region" description="Basic and acidic residues" evidence="9">
    <location>
        <begin position="733"/>
        <end position="816"/>
    </location>
</feature>
<dbReference type="PROSITE" id="PS50023">
    <property type="entry name" value="LIM_DOMAIN_2"/>
    <property type="match status" value="2"/>
</dbReference>
<gene>
    <name evidence="11" type="ORF">PROFUN_04169</name>
</gene>
<dbReference type="Pfam" id="PF13365">
    <property type="entry name" value="Trypsin_2"/>
    <property type="match status" value="1"/>
</dbReference>
<proteinExistence type="inferred from homology"/>
<dbReference type="InParanoid" id="A0A2P6NW29"/>
<dbReference type="InterPro" id="IPR046449">
    <property type="entry name" value="DEGP_PDZ_sf"/>
</dbReference>
<comment type="caution">
    <text evidence="11">The sequence shown here is derived from an EMBL/GenBank/DDBJ whole genome shotgun (WGS) entry which is preliminary data.</text>
</comment>
<dbReference type="InterPro" id="IPR001940">
    <property type="entry name" value="Peptidase_S1C"/>
</dbReference>
<keyword evidence="2" id="KW-0645">Protease</keyword>
<evidence type="ECO:0000313" key="12">
    <source>
        <dbReference type="Proteomes" id="UP000241769"/>
    </source>
</evidence>
<evidence type="ECO:0000256" key="3">
    <source>
        <dbReference type="ARBA" id="ARBA00022723"/>
    </source>
</evidence>
<evidence type="ECO:0000256" key="7">
    <source>
        <dbReference type="ARBA" id="ARBA00023038"/>
    </source>
</evidence>
<dbReference type="Gene3D" id="2.30.42.10">
    <property type="match status" value="1"/>
</dbReference>
<dbReference type="Pfam" id="PF13180">
    <property type="entry name" value="PDZ_2"/>
    <property type="match status" value="1"/>
</dbReference>
<dbReference type="FunFam" id="2.40.10.10:FF:000012">
    <property type="entry name" value="protease Do-like 9"/>
    <property type="match status" value="1"/>
</dbReference>
<dbReference type="PRINTS" id="PR00834">
    <property type="entry name" value="PROTEASES2C"/>
</dbReference>
<feature type="domain" description="LIM zinc-binding" evidence="10">
    <location>
        <begin position="581"/>
        <end position="641"/>
    </location>
</feature>
<keyword evidence="3 8" id="KW-0479">Metal-binding</keyword>
<evidence type="ECO:0000256" key="8">
    <source>
        <dbReference type="PROSITE-ProRule" id="PRU00125"/>
    </source>
</evidence>
<dbReference type="GO" id="GO:0046872">
    <property type="term" value="F:metal ion binding"/>
    <property type="evidence" value="ECO:0007669"/>
    <property type="project" value="UniProtKB-KW"/>
</dbReference>
<keyword evidence="4" id="KW-0378">Hydrolase</keyword>
<dbReference type="Gene3D" id="2.10.110.10">
    <property type="entry name" value="Cysteine Rich Protein"/>
    <property type="match status" value="2"/>
</dbReference>
<feature type="compositionally biased region" description="Pro residues" evidence="9">
    <location>
        <begin position="672"/>
        <end position="682"/>
    </location>
</feature>
<dbReference type="PROSITE" id="PS00478">
    <property type="entry name" value="LIM_DOMAIN_1"/>
    <property type="match status" value="2"/>
</dbReference>
<feature type="region of interest" description="Disordered" evidence="9">
    <location>
        <begin position="669"/>
        <end position="845"/>
    </location>
</feature>
<keyword evidence="7 8" id="KW-0440">LIM domain</keyword>
<dbReference type="InterPro" id="IPR009003">
    <property type="entry name" value="Peptidase_S1_PA"/>
</dbReference>
<dbReference type="Gene3D" id="3.20.190.20">
    <property type="match status" value="1"/>
</dbReference>
<dbReference type="Proteomes" id="UP000241769">
    <property type="component" value="Unassembled WGS sequence"/>
</dbReference>
<dbReference type="SUPFAM" id="SSF50494">
    <property type="entry name" value="Trypsin-like serine proteases"/>
    <property type="match status" value="1"/>
</dbReference>
<dbReference type="InterPro" id="IPR001478">
    <property type="entry name" value="PDZ"/>
</dbReference>
<evidence type="ECO:0000256" key="4">
    <source>
        <dbReference type="ARBA" id="ARBA00022801"/>
    </source>
</evidence>
<keyword evidence="5" id="KW-0720">Serine protease</keyword>
<dbReference type="OrthoDB" id="4217619at2759"/>
<dbReference type="SUPFAM" id="SSF50156">
    <property type="entry name" value="PDZ domain-like"/>
    <property type="match status" value="1"/>
</dbReference>
<accession>A0A2P6NW29</accession>
<evidence type="ECO:0000256" key="6">
    <source>
        <dbReference type="ARBA" id="ARBA00022833"/>
    </source>
</evidence>
<evidence type="ECO:0000256" key="9">
    <source>
        <dbReference type="SAM" id="MobiDB-lite"/>
    </source>
</evidence>
<keyword evidence="12" id="KW-1185">Reference proteome</keyword>